<feature type="region of interest" description="Disordered" evidence="4">
    <location>
        <begin position="742"/>
        <end position="763"/>
    </location>
</feature>
<dbReference type="SUPFAM" id="SSF117074">
    <property type="entry name" value="Hypothetical protein PA1324"/>
    <property type="match status" value="2"/>
</dbReference>
<keyword evidence="2" id="KW-0964">Secreted</keyword>
<comment type="caution">
    <text evidence="6">The sequence shown here is derived from an EMBL/GenBank/DDBJ whole genome shotgun (WGS) entry which is preliminary data.</text>
</comment>
<dbReference type="GO" id="GO:0005576">
    <property type="term" value="C:extracellular region"/>
    <property type="evidence" value="ECO:0007669"/>
    <property type="project" value="UniProtKB-SubCell"/>
</dbReference>
<keyword evidence="7" id="KW-1185">Reference proteome</keyword>
<dbReference type="Gene3D" id="2.60.40.10">
    <property type="entry name" value="Immunoglobulins"/>
    <property type="match status" value="3"/>
</dbReference>
<evidence type="ECO:0000313" key="6">
    <source>
        <dbReference type="EMBL" id="RYC72085.1"/>
    </source>
</evidence>
<organism evidence="6 7">
    <name type="scientific">Spirosoma sordidisoli</name>
    <dbReference type="NCBI Taxonomy" id="2502893"/>
    <lineage>
        <taxon>Bacteria</taxon>
        <taxon>Pseudomonadati</taxon>
        <taxon>Bacteroidota</taxon>
        <taxon>Cytophagia</taxon>
        <taxon>Cytophagales</taxon>
        <taxon>Cytophagaceae</taxon>
        <taxon>Spirosoma</taxon>
    </lineage>
</organism>
<sequence>MKQNYPYRILVLSRWLGPFLLLVLSTFSVRAQVSGVVYRDFDLNGVRSDTLPIEVGIRDVSVQAFAGLSRTALTTTTNADGRFSFSSAQLPAGTPVRIEFSNLPTGDYEGPYGSGSGTRVQFITAGASATAINIGLNYPSDFCQGTDVKLATPCYVNGNSNLTDGIPPDEQTARVDALVSVAYTASGVASPTNFYPTHLASAGEIGATWGLAYQRRSKKLFSAAVLKRHTSYGPLGPGGIYVTDITSSTTGSFLDVSTIGIDVGSDSHSGLSGNKLLPNADPGPMTDVGKRSFGGMDMSEDDKTLYFVNLNDRKLYGLSLGVPARVPTAADVKSWTIPDPGCSNGDYRPWAVKMYRGKLYIGVVCSAETSQQQSDLNVTIYRMDPSVANPTFESVLAFPLNFRRGPADLTTDPLNPQNSCARYDRWLPWTSAWPTPCGAGTNPYFVMHPQPMITDIEFDDDGSMILGFLDRFGMLGGVQNHDPNGNGFYDGFTGGDILRAYNNNGTYELEKNGKVGGRTGSGVANNEGPVDASNTGGEFYGLDNWIFFGNVAHAEVTNGALSLIPGYNEVVTSAFDPIEGVFKAGGLKVFNNTTGQVNRNYVLYAQVPGLFGKASGLGDSKPLCDPAPVEIGNRVWFDDNRDGIQDAYEPGVDGIVLTLHDMENGGLEIASQTTRDGGQYYFNNRTVPAGIQFNHRYEVRMDLSQLPLLDITLKGARPISVAGGRLAARGGRQSAAVQRSYAISPLNRTDGNPDTDQRDSDALTTGSSAVIAVTTGDAGQNNFTFDLSMFSCPMLAPEKEAITVCSGTPVDSVAAYGLHLSQVDQVRFVLFTSPQSGTAMYSGGTVLGTVSATAGPGISTTALSASATADSIKRAVLYTPLINITNNTATPQTQYIYAIIFPTPEDPACRQSGETIVNVLPALKARATGATLSCSTTAVTLMGEALYGDDTPATSATFVWAGPGGFSSTAPNPTTDQPGMYTLTVGDGSCPASVSTATATVTADTSVPSLTATVTAPTCPTCLATISASAPGASVSWTGPDSYTSTAFVNEVTQPGVYTVKATAASGCSISASVEVVELGCPEPICVPIRATRIR</sequence>
<evidence type="ECO:0000256" key="4">
    <source>
        <dbReference type="SAM" id="MobiDB-lite"/>
    </source>
</evidence>
<gene>
    <name evidence="6" type="ORF">EQG79_08200</name>
</gene>
<feature type="domain" description="SD-repeat containing protein B" evidence="5">
    <location>
        <begin position="630"/>
        <end position="685"/>
    </location>
</feature>
<dbReference type="Proteomes" id="UP000290407">
    <property type="component" value="Unassembled WGS sequence"/>
</dbReference>
<protein>
    <recommendedName>
        <fullName evidence="5">SD-repeat containing protein B domain-containing protein</fullName>
    </recommendedName>
</protein>
<keyword evidence="3" id="KW-0732">Signal</keyword>
<dbReference type="RefSeq" id="WP_129601060.1">
    <property type="nucleotide sequence ID" value="NZ_SBLB01000001.1"/>
</dbReference>
<dbReference type="AlphaFoldDB" id="A0A4Q2UW56"/>
<proteinExistence type="predicted"/>
<evidence type="ECO:0000313" key="7">
    <source>
        <dbReference type="Proteomes" id="UP000290407"/>
    </source>
</evidence>
<dbReference type="Pfam" id="PF17210">
    <property type="entry name" value="SdrD_B"/>
    <property type="match status" value="1"/>
</dbReference>
<comment type="subcellular location">
    <subcellularLocation>
        <location evidence="1">Secreted</location>
    </subcellularLocation>
</comment>
<evidence type="ECO:0000256" key="1">
    <source>
        <dbReference type="ARBA" id="ARBA00004613"/>
    </source>
</evidence>
<evidence type="ECO:0000256" key="2">
    <source>
        <dbReference type="ARBA" id="ARBA00022525"/>
    </source>
</evidence>
<evidence type="ECO:0000259" key="5">
    <source>
        <dbReference type="Pfam" id="PF17210"/>
    </source>
</evidence>
<dbReference type="EMBL" id="SBLB01000001">
    <property type="protein sequence ID" value="RYC72085.1"/>
    <property type="molecule type" value="Genomic_DNA"/>
</dbReference>
<evidence type="ECO:0000256" key="3">
    <source>
        <dbReference type="ARBA" id="ARBA00022729"/>
    </source>
</evidence>
<dbReference type="InterPro" id="IPR033764">
    <property type="entry name" value="Sdr_B"/>
</dbReference>
<reference evidence="6 7" key="1">
    <citation type="submission" date="2019-01" db="EMBL/GenBank/DDBJ databases">
        <title>Spirosoma flava sp. nov., a propanil-degrading bacterium isolated from herbicide-contaminated soil.</title>
        <authorList>
            <person name="Zhang L."/>
            <person name="Jiang J.-D."/>
        </authorList>
    </citation>
    <scope>NUCLEOTIDE SEQUENCE [LARGE SCALE GENOMIC DNA]</scope>
    <source>
        <strain evidence="6 7">TY50</strain>
    </source>
</reference>
<dbReference type="InterPro" id="IPR013783">
    <property type="entry name" value="Ig-like_fold"/>
</dbReference>
<name>A0A4Q2UW56_9BACT</name>
<accession>A0A4Q2UW56</accession>